<evidence type="ECO:0000313" key="3">
    <source>
        <dbReference type="Proteomes" id="UP000076584"/>
    </source>
</evidence>
<gene>
    <name evidence="2" type="ORF">CI238_13066</name>
</gene>
<accession>A0A161W865</accession>
<evidence type="ECO:0000256" key="1">
    <source>
        <dbReference type="SAM" id="Phobius"/>
    </source>
</evidence>
<keyword evidence="1" id="KW-0472">Membrane</keyword>
<keyword evidence="1" id="KW-0812">Transmembrane</keyword>
<name>A0A161W865_COLIC</name>
<dbReference type="AlphaFoldDB" id="A0A161W865"/>
<proteinExistence type="predicted"/>
<reference evidence="2 3" key="1">
    <citation type="submission" date="2015-06" db="EMBL/GenBank/DDBJ databases">
        <title>Survival trade-offs in plant roots during colonization by closely related pathogenic and mutualistic fungi.</title>
        <authorList>
            <person name="Hacquard S."/>
            <person name="Kracher B."/>
            <person name="Hiruma K."/>
            <person name="Weinman A."/>
            <person name="Muench P."/>
            <person name="Garrido Oter R."/>
            <person name="Ver Loren van Themaat E."/>
            <person name="Dallerey J.-F."/>
            <person name="Damm U."/>
            <person name="Henrissat B."/>
            <person name="Lespinet O."/>
            <person name="Thon M."/>
            <person name="Kemen E."/>
            <person name="McHardy A.C."/>
            <person name="Schulze-Lefert P."/>
            <person name="O'Connell R.J."/>
        </authorList>
    </citation>
    <scope>NUCLEOTIDE SEQUENCE [LARGE SCALE GENOMIC DNA]</scope>
    <source>
        <strain evidence="2 3">MAFF 238704</strain>
    </source>
</reference>
<keyword evidence="1" id="KW-1133">Transmembrane helix</keyword>
<protein>
    <submittedName>
        <fullName evidence="2">Uncharacterized protein</fullName>
    </submittedName>
</protein>
<feature type="non-terminal residue" evidence="2">
    <location>
        <position position="1"/>
    </location>
</feature>
<dbReference type="EMBL" id="LFIW01002534">
    <property type="protein sequence ID" value="KZL67603.1"/>
    <property type="molecule type" value="Genomic_DNA"/>
</dbReference>
<sequence length="77" mass="8681">LNARATVASLSFGVFPIAFIASWIRASVFFISYLTMVEAVVLLKLRSGDHQSVRLGGWRWPKRNKWQGVRVRGTSNC</sequence>
<organism evidence="2 3">
    <name type="scientific">Colletotrichum incanum</name>
    <name type="common">Soybean anthracnose fungus</name>
    <dbReference type="NCBI Taxonomy" id="1573173"/>
    <lineage>
        <taxon>Eukaryota</taxon>
        <taxon>Fungi</taxon>
        <taxon>Dikarya</taxon>
        <taxon>Ascomycota</taxon>
        <taxon>Pezizomycotina</taxon>
        <taxon>Sordariomycetes</taxon>
        <taxon>Hypocreomycetidae</taxon>
        <taxon>Glomerellales</taxon>
        <taxon>Glomerellaceae</taxon>
        <taxon>Colletotrichum</taxon>
        <taxon>Colletotrichum spaethianum species complex</taxon>
    </lineage>
</organism>
<evidence type="ECO:0000313" key="2">
    <source>
        <dbReference type="EMBL" id="KZL67603.1"/>
    </source>
</evidence>
<dbReference type="Proteomes" id="UP000076584">
    <property type="component" value="Unassembled WGS sequence"/>
</dbReference>
<comment type="caution">
    <text evidence="2">The sequence shown here is derived from an EMBL/GenBank/DDBJ whole genome shotgun (WGS) entry which is preliminary data.</text>
</comment>
<keyword evidence="3" id="KW-1185">Reference proteome</keyword>
<feature type="transmembrane region" description="Helical" evidence="1">
    <location>
        <begin position="12"/>
        <end position="36"/>
    </location>
</feature>